<evidence type="ECO:0000259" key="1">
    <source>
        <dbReference type="Pfam" id="PF00326"/>
    </source>
</evidence>
<dbReference type="EMBL" id="JAVMBO010000013">
    <property type="protein sequence ID" value="MDS1310355.1"/>
    <property type="molecule type" value="Genomic_DNA"/>
</dbReference>
<comment type="caution">
    <text evidence="2">The sequence shown here is derived from an EMBL/GenBank/DDBJ whole genome shotgun (WGS) entry which is preliminary data.</text>
</comment>
<dbReference type="InterPro" id="IPR050585">
    <property type="entry name" value="Xaa-Pro_dipeptidyl-ppase/CocE"/>
</dbReference>
<keyword evidence="3" id="KW-1185">Reference proteome</keyword>
<dbReference type="Pfam" id="PF00326">
    <property type="entry name" value="Peptidase_S9"/>
    <property type="match status" value="1"/>
</dbReference>
<dbReference type="Proteomes" id="UP001267407">
    <property type="component" value="Unassembled WGS sequence"/>
</dbReference>
<dbReference type="PANTHER" id="PTHR43056">
    <property type="entry name" value="PEPTIDASE S9 PROLYL OLIGOPEPTIDASE"/>
    <property type="match status" value="1"/>
</dbReference>
<dbReference type="PANTHER" id="PTHR43056:SF5">
    <property type="entry name" value="PEPTIDASE S9 PROLYL OLIGOPEPTIDASE CATALYTIC DOMAIN-CONTAINING PROTEIN"/>
    <property type="match status" value="1"/>
</dbReference>
<feature type="domain" description="Peptidase S9 prolyl oligopeptidase catalytic" evidence="1">
    <location>
        <begin position="412"/>
        <end position="618"/>
    </location>
</feature>
<protein>
    <submittedName>
        <fullName evidence="2">Prolyl oligopeptidase family serine peptidase</fullName>
    </submittedName>
</protein>
<dbReference type="InterPro" id="IPR029058">
    <property type="entry name" value="AB_hydrolase_fold"/>
</dbReference>
<dbReference type="InterPro" id="IPR001375">
    <property type="entry name" value="Peptidase_S9_cat"/>
</dbReference>
<gene>
    <name evidence="2" type="ORF">RKA07_09675</name>
</gene>
<dbReference type="Gene3D" id="3.40.50.1820">
    <property type="entry name" value="alpha/beta hydrolase"/>
    <property type="match status" value="1"/>
</dbReference>
<accession>A0ABU2HI88</accession>
<dbReference type="SUPFAM" id="SSF53474">
    <property type="entry name" value="alpha/beta-Hydrolases"/>
    <property type="match status" value="1"/>
</dbReference>
<evidence type="ECO:0000313" key="2">
    <source>
        <dbReference type="EMBL" id="MDS1310355.1"/>
    </source>
</evidence>
<evidence type="ECO:0000313" key="3">
    <source>
        <dbReference type="Proteomes" id="UP001267407"/>
    </source>
</evidence>
<reference evidence="2" key="1">
    <citation type="submission" date="2023-09" db="EMBL/GenBank/DDBJ databases">
        <title>Marinobacter sediminicola sp. nov. and Marinobacter maritimum sp. nov., isolated from marine sediment.</title>
        <authorList>
            <person name="An J."/>
        </authorList>
    </citation>
    <scope>NUCLEOTIDE SEQUENCE</scope>
    <source>
        <strain evidence="2">F60267</strain>
    </source>
</reference>
<name>A0ABU2HI88_9GAMM</name>
<proteinExistence type="predicted"/>
<dbReference type="RefSeq" id="WP_310966207.1">
    <property type="nucleotide sequence ID" value="NZ_JAVMBO010000013.1"/>
</dbReference>
<sequence>MANNVLPPAASEVCRSLTHRTNLVACEIGIFWLQNEAHTGINRLWHMSHQSNATAQLYNGDLGIRSRVNGYGGGAIAASSAGVFVVSEDQTLHFIRTSDGQCYTLTDDRAAYGGLTVDRKGNRVLAVREWKDIDSGVSTSQQALVAVTLTGELEILHCGEDFYSAPALSDDGRNIAWVSWQLPDMPWVRTRLWTADIGSDGRLNNCQVHYAPHEASIQQPVFMGQSLWVISDHEGWWQPWQVDYSQGGGGWSSAGETPQLDHANAPWQLGESHHCVLPGAHWARVCYRNGTGELWLSGSNHGCIRVAEAYSDFRSLCTAQGYLYAIAKSASHLDAVLRIDPVTGCVSVLAGGEKALPGYEISLPRNFGVSGLDGNAQCRQGFYYSPVSDTAKAPPLILIAHGGPTSAAYPVFNPQIQFWCHRGFAVAEVNYRGSTGFGRHFRLSLAGCWGEADVDDMSRAADSLVAAGMADKDKVFIQGRSSGGYTALMALSESDHYAAGASLYGVTDPLQLRQATHRFESGYLDWLLGDPDRHGQRWKDRTPRLRATAINTPVIFFQGGLDKVVVPEQTRDMVEAMRRNGQPPELHWFETEDHGFIQEKSQVRMLEALHTFYLKHSQDPVNPW</sequence>
<dbReference type="SUPFAM" id="SSF69322">
    <property type="entry name" value="Tricorn protease domain 2"/>
    <property type="match status" value="1"/>
</dbReference>
<organism evidence="2 3">
    <name type="scientific">Marinobacter xiaoshiensis</name>
    <dbReference type="NCBI Taxonomy" id="3073652"/>
    <lineage>
        <taxon>Bacteria</taxon>
        <taxon>Pseudomonadati</taxon>
        <taxon>Pseudomonadota</taxon>
        <taxon>Gammaproteobacteria</taxon>
        <taxon>Pseudomonadales</taxon>
        <taxon>Marinobacteraceae</taxon>
        <taxon>Marinobacter</taxon>
    </lineage>
</organism>